<comment type="caution">
    <text evidence="2">The sequence shown here is derived from an EMBL/GenBank/DDBJ whole genome shotgun (WGS) entry which is preliminary data.</text>
</comment>
<sequence length="86" mass="9542">AKIRSARSIYSETGPDRSDHGLEKSSDQTKTKSDQTIPITGVSAGNFEISDEWNKLLPDYEFTQPKEFLREAWAAIDAGAKSVHTD</sequence>
<evidence type="ECO:0000256" key="1">
    <source>
        <dbReference type="SAM" id="MobiDB-lite"/>
    </source>
</evidence>
<evidence type="ECO:0000313" key="2">
    <source>
        <dbReference type="EMBL" id="KAJ4176093.1"/>
    </source>
</evidence>
<reference evidence="2" key="1">
    <citation type="submission" date="2022-09" db="EMBL/GenBank/DDBJ databases">
        <title>Fusarium specimens isolated from Avocado Roots.</title>
        <authorList>
            <person name="Stajich J."/>
            <person name="Roper C."/>
            <person name="Heimlech-Rivalta G."/>
        </authorList>
    </citation>
    <scope>NUCLEOTIDE SEQUENCE</scope>
    <source>
        <strain evidence="2">A02</strain>
    </source>
</reference>
<protein>
    <submittedName>
        <fullName evidence="2">Uncharacterized protein</fullName>
    </submittedName>
</protein>
<gene>
    <name evidence="2" type="ORF">NW755_014615</name>
</gene>
<dbReference type="EMBL" id="JAOQAV010000238">
    <property type="protein sequence ID" value="KAJ4176093.1"/>
    <property type="molecule type" value="Genomic_DNA"/>
</dbReference>
<dbReference type="Proteomes" id="UP001152087">
    <property type="component" value="Unassembled WGS sequence"/>
</dbReference>
<dbReference type="AlphaFoldDB" id="A0A9W8QTV3"/>
<proteinExistence type="predicted"/>
<feature type="non-terminal residue" evidence="2">
    <location>
        <position position="1"/>
    </location>
</feature>
<keyword evidence="3" id="KW-1185">Reference proteome</keyword>
<name>A0A9W8QTV3_9HYPO</name>
<feature type="region of interest" description="Disordered" evidence="1">
    <location>
        <begin position="1"/>
        <end position="40"/>
    </location>
</feature>
<evidence type="ECO:0000313" key="3">
    <source>
        <dbReference type="Proteomes" id="UP001152087"/>
    </source>
</evidence>
<organism evidence="2 3">
    <name type="scientific">Fusarium falciforme</name>
    <dbReference type="NCBI Taxonomy" id="195108"/>
    <lineage>
        <taxon>Eukaryota</taxon>
        <taxon>Fungi</taxon>
        <taxon>Dikarya</taxon>
        <taxon>Ascomycota</taxon>
        <taxon>Pezizomycotina</taxon>
        <taxon>Sordariomycetes</taxon>
        <taxon>Hypocreomycetidae</taxon>
        <taxon>Hypocreales</taxon>
        <taxon>Nectriaceae</taxon>
        <taxon>Fusarium</taxon>
        <taxon>Fusarium solani species complex</taxon>
    </lineage>
</organism>
<feature type="compositionally biased region" description="Basic and acidic residues" evidence="1">
    <location>
        <begin position="14"/>
        <end position="33"/>
    </location>
</feature>
<accession>A0A9W8QTV3</accession>